<dbReference type="AlphaFoldDB" id="A0A371FV67"/>
<proteinExistence type="predicted"/>
<comment type="caution">
    <text evidence="1">The sequence shown here is derived from an EMBL/GenBank/DDBJ whole genome shotgun (WGS) entry which is preliminary data.</text>
</comment>
<reference evidence="1" key="1">
    <citation type="submission" date="2018-05" db="EMBL/GenBank/DDBJ databases">
        <title>Draft genome of Mucuna pruriens seed.</title>
        <authorList>
            <person name="Nnadi N.E."/>
            <person name="Vos R."/>
            <person name="Hasami M.H."/>
            <person name="Devisetty U.K."/>
            <person name="Aguiy J.C."/>
        </authorList>
    </citation>
    <scope>NUCLEOTIDE SEQUENCE [LARGE SCALE GENOMIC DNA]</scope>
    <source>
        <strain evidence="1">JCA_2017</strain>
    </source>
</reference>
<organism evidence="1 2">
    <name type="scientific">Mucuna pruriens</name>
    <name type="common">Velvet bean</name>
    <name type="synonym">Dolichos pruriens</name>
    <dbReference type="NCBI Taxonomy" id="157652"/>
    <lineage>
        <taxon>Eukaryota</taxon>
        <taxon>Viridiplantae</taxon>
        <taxon>Streptophyta</taxon>
        <taxon>Embryophyta</taxon>
        <taxon>Tracheophyta</taxon>
        <taxon>Spermatophyta</taxon>
        <taxon>Magnoliopsida</taxon>
        <taxon>eudicotyledons</taxon>
        <taxon>Gunneridae</taxon>
        <taxon>Pentapetalae</taxon>
        <taxon>rosids</taxon>
        <taxon>fabids</taxon>
        <taxon>Fabales</taxon>
        <taxon>Fabaceae</taxon>
        <taxon>Papilionoideae</taxon>
        <taxon>50 kb inversion clade</taxon>
        <taxon>NPAAA clade</taxon>
        <taxon>indigoferoid/millettioid clade</taxon>
        <taxon>Phaseoleae</taxon>
        <taxon>Mucuna</taxon>
    </lineage>
</organism>
<dbReference type="OrthoDB" id="4781at2759"/>
<evidence type="ECO:0000313" key="1">
    <source>
        <dbReference type="EMBL" id="RDX82060.1"/>
    </source>
</evidence>
<name>A0A371FV67_MUCPR</name>
<accession>A0A371FV67</accession>
<sequence>MALSSKGSSWDEIDYEFLGKFSAKARGTGNNNSTSGAPCYKPTQVQLLHRHNAFHRVFLRNATSLETNAFQY</sequence>
<evidence type="ECO:0000313" key="2">
    <source>
        <dbReference type="Proteomes" id="UP000257109"/>
    </source>
</evidence>
<feature type="non-terminal residue" evidence="1">
    <location>
        <position position="1"/>
    </location>
</feature>
<dbReference type="EMBL" id="QJKJ01007756">
    <property type="protein sequence ID" value="RDX82060.1"/>
    <property type="molecule type" value="Genomic_DNA"/>
</dbReference>
<gene>
    <name evidence="1" type="ORF">CR513_37199</name>
</gene>
<dbReference type="Proteomes" id="UP000257109">
    <property type="component" value="Unassembled WGS sequence"/>
</dbReference>
<keyword evidence="2" id="KW-1185">Reference proteome</keyword>
<protein>
    <submittedName>
        <fullName evidence="1">Uncharacterized protein</fullName>
    </submittedName>
</protein>